<name>A0A2T6BXA1_9BACL</name>
<sequence>MWGRTLIILINLVFLVLIGVGTAKQIETQKENNQVMAGVHDNIKKAKELTTETNEKLKPLRATADTIEEMNGKLVRTKTMLTGMNQNLAGVINSETKIVHGLDELNRNTTQVIQQLDGVKQKNAALLGPAKTVAKQTGTEYGTIERLYSLTGISIRELAEINNKFGWLNVNY</sequence>
<comment type="caution">
    <text evidence="1">The sequence shown here is derived from an EMBL/GenBank/DDBJ whole genome shotgun (WGS) entry which is preliminary data.</text>
</comment>
<evidence type="ECO:0000313" key="2">
    <source>
        <dbReference type="Proteomes" id="UP000244240"/>
    </source>
</evidence>
<evidence type="ECO:0000313" key="1">
    <source>
        <dbReference type="EMBL" id="PTX60700.1"/>
    </source>
</evidence>
<organism evidence="1 2">
    <name type="scientific">Melghirimyces profundicolus</name>
    <dbReference type="NCBI Taxonomy" id="1242148"/>
    <lineage>
        <taxon>Bacteria</taxon>
        <taxon>Bacillati</taxon>
        <taxon>Bacillota</taxon>
        <taxon>Bacilli</taxon>
        <taxon>Bacillales</taxon>
        <taxon>Thermoactinomycetaceae</taxon>
        <taxon>Melghirimyces</taxon>
    </lineage>
</organism>
<gene>
    <name evidence="1" type="ORF">C8P63_1089</name>
</gene>
<proteinExistence type="predicted"/>
<protein>
    <submittedName>
        <fullName evidence="1">Uncharacterized protein</fullName>
    </submittedName>
</protein>
<dbReference type="AlphaFoldDB" id="A0A2T6BXA1"/>
<keyword evidence="2" id="KW-1185">Reference proteome</keyword>
<dbReference type="Proteomes" id="UP000244240">
    <property type="component" value="Unassembled WGS sequence"/>
</dbReference>
<reference evidence="1 2" key="1">
    <citation type="submission" date="2018-04" db="EMBL/GenBank/DDBJ databases">
        <title>Genomic Encyclopedia of Archaeal and Bacterial Type Strains, Phase II (KMG-II): from individual species to whole genera.</title>
        <authorList>
            <person name="Goeker M."/>
        </authorList>
    </citation>
    <scope>NUCLEOTIDE SEQUENCE [LARGE SCALE GENOMIC DNA]</scope>
    <source>
        <strain evidence="1 2">DSM 45787</strain>
    </source>
</reference>
<dbReference type="OrthoDB" id="2988286at2"/>
<dbReference type="RefSeq" id="WP_108022652.1">
    <property type="nucleotide sequence ID" value="NZ_QBKR01000008.1"/>
</dbReference>
<dbReference type="EMBL" id="QBKR01000008">
    <property type="protein sequence ID" value="PTX60700.1"/>
    <property type="molecule type" value="Genomic_DNA"/>
</dbReference>
<accession>A0A2T6BXA1</accession>